<keyword evidence="7" id="KW-0762">Sugar transport</keyword>
<feature type="transmembrane region" description="Helical" evidence="6">
    <location>
        <begin position="266"/>
        <end position="285"/>
    </location>
</feature>
<comment type="caution">
    <text evidence="7">The sequence shown here is derived from an EMBL/GenBank/DDBJ whole genome shotgun (WGS) entry which is preliminary data.</text>
</comment>
<evidence type="ECO:0000256" key="3">
    <source>
        <dbReference type="ARBA" id="ARBA00022692"/>
    </source>
</evidence>
<sequence>MKSGVSSWRTRLLPPLLAIVFALLLSAIALIISGADPLQAYGTMVGQLFKGSTAVDTVNLATVYYLSGLAVAIGFQMNLFNIGVEGQYRFAAVVAAIIGGALQLPPVLHTIVILLVAVVSGALYATIPAVLKVTRGVSEVISTIMLNSIVAGIIAFLVNADQFGVQTGNNIGTREIAPSGRIPGIPIGAGTLFGFVFIAIVVGAAYWFMLNRTRFGFELKASGESSTAASAGGVSAKKMTLIAMLLSGAVAGLVAMPELLGRDYSYGITATQMYGFTGIAVALLGRNHPGGIAFGALLWAFLDTSAVSLEQINVSKEIATIMQGIIVLSVVVAYEIVRRADLAAEQRRVGRALAGKGSSVAEGGAV</sequence>
<dbReference type="AlphaFoldDB" id="A0A840IYR8"/>
<keyword evidence="7" id="KW-0813">Transport</keyword>
<keyword evidence="4 6" id="KW-1133">Transmembrane helix</keyword>
<evidence type="ECO:0000256" key="5">
    <source>
        <dbReference type="ARBA" id="ARBA00023136"/>
    </source>
</evidence>
<evidence type="ECO:0000256" key="4">
    <source>
        <dbReference type="ARBA" id="ARBA00022989"/>
    </source>
</evidence>
<dbReference type="PANTHER" id="PTHR47089:SF1">
    <property type="entry name" value="GUANOSINE ABC TRANSPORTER PERMEASE PROTEIN NUPP"/>
    <property type="match status" value="1"/>
</dbReference>
<keyword evidence="3 6" id="KW-0812">Transmembrane</keyword>
<dbReference type="GO" id="GO:0005886">
    <property type="term" value="C:plasma membrane"/>
    <property type="evidence" value="ECO:0007669"/>
    <property type="project" value="UniProtKB-SubCell"/>
</dbReference>
<dbReference type="InterPro" id="IPR001851">
    <property type="entry name" value="ABC_transp_permease"/>
</dbReference>
<dbReference type="GO" id="GO:0022857">
    <property type="term" value="F:transmembrane transporter activity"/>
    <property type="evidence" value="ECO:0007669"/>
    <property type="project" value="InterPro"/>
</dbReference>
<feature type="transmembrane region" description="Helical" evidence="6">
    <location>
        <begin position="12"/>
        <end position="34"/>
    </location>
</feature>
<evidence type="ECO:0000256" key="2">
    <source>
        <dbReference type="ARBA" id="ARBA00022475"/>
    </source>
</evidence>
<feature type="transmembrane region" description="Helical" evidence="6">
    <location>
        <begin position="111"/>
        <end position="131"/>
    </location>
</feature>
<feature type="transmembrane region" description="Helical" evidence="6">
    <location>
        <begin position="318"/>
        <end position="337"/>
    </location>
</feature>
<proteinExistence type="predicted"/>
<organism evidence="7 8">
    <name type="scientific">Amycolatopsis jiangsuensis</name>
    <dbReference type="NCBI Taxonomy" id="1181879"/>
    <lineage>
        <taxon>Bacteria</taxon>
        <taxon>Bacillati</taxon>
        <taxon>Actinomycetota</taxon>
        <taxon>Actinomycetes</taxon>
        <taxon>Pseudonocardiales</taxon>
        <taxon>Pseudonocardiaceae</taxon>
        <taxon>Amycolatopsis</taxon>
    </lineage>
</organism>
<dbReference type="PANTHER" id="PTHR47089">
    <property type="entry name" value="ABC TRANSPORTER, PERMEASE PROTEIN"/>
    <property type="match status" value="1"/>
</dbReference>
<feature type="transmembrane region" description="Helical" evidence="6">
    <location>
        <begin position="241"/>
        <end position="260"/>
    </location>
</feature>
<evidence type="ECO:0000256" key="6">
    <source>
        <dbReference type="SAM" id="Phobius"/>
    </source>
</evidence>
<name>A0A840IYR8_9PSEU</name>
<keyword evidence="8" id="KW-1185">Reference proteome</keyword>
<keyword evidence="2" id="KW-1003">Cell membrane</keyword>
<feature type="transmembrane region" description="Helical" evidence="6">
    <location>
        <begin position="143"/>
        <end position="165"/>
    </location>
</feature>
<accession>A0A840IYR8</accession>
<comment type="subcellular location">
    <subcellularLocation>
        <location evidence="1">Cell membrane</location>
        <topology evidence="1">Multi-pass membrane protein</topology>
    </subcellularLocation>
</comment>
<reference evidence="7 8" key="1">
    <citation type="submission" date="2020-08" db="EMBL/GenBank/DDBJ databases">
        <title>Sequencing the genomes of 1000 actinobacteria strains.</title>
        <authorList>
            <person name="Klenk H.-P."/>
        </authorList>
    </citation>
    <scope>NUCLEOTIDE SEQUENCE [LARGE SCALE GENOMIC DNA]</scope>
    <source>
        <strain evidence="7 8">DSM 45859</strain>
    </source>
</reference>
<feature type="transmembrane region" description="Helical" evidence="6">
    <location>
        <begin position="54"/>
        <end position="75"/>
    </location>
</feature>
<dbReference type="EMBL" id="JACHMG010000001">
    <property type="protein sequence ID" value="MBB4686288.1"/>
    <property type="molecule type" value="Genomic_DNA"/>
</dbReference>
<dbReference type="Pfam" id="PF02653">
    <property type="entry name" value="BPD_transp_2"/>
    <property type="match status" value="1"/>
</dbReference>
<evidence type="ECO:0000313" key="8">
    <source>
        <dbReference type="Proteomes" id="UP000581769"/>
    </source>
</evidence>
<keyword evidence="5 6" id="KW-0472">Membrane</keyword>
<gene>
    <name evidence="7" type="ORF">BJY18_003773</name>
</gene>
<dbReference type="CDD" id="cd06580">
    <property type="entry name" value="TM_PBP1_transp_TpRbsC_like"/>
    <property type="match status" value="1"/>
</dbReference>
<protein>
    <submittedName>
        <fullName evidence="7">Simple sugar transport system permease protein</fullName>
    </submittedName>
</protein>
<evidence type="ECO:0000256" key="1">
    <source>
        <dbReference type="ARBA" id="ARBA00004651"/>
    </source>
</evidence>
<feature type="transmembrane region" description="Helical" evidence="6">
    <location>
        <begin position="185"/>
        <end position="210"/>
    </location>
</feature>
<feature type="transmembrane region" description="Helical" evidence="6">
    <location>
        <begin position="87"/>
        <end position="105"/>
    </location>
</feature>
<feature type="transmembrane region" description="Helical" evidence="6">
    <location>
        <begin position="292"/>
        <end position="312"/>
    </location>
</feature>
<dbReference type="Proteomes" id="UP000581769">
    <property type="component" value="Unassembled WGS sequence"/>
</dbReference>
<evidence type="ECO:0000313" key="7">
    <source>
        <dbReference type="EMBL" id="MBB4686288.1"/>
    </source>
</evidence>